<dbReference type="Pfam" id="PF19468">
    <property type="entry name" value="DUF6005"/>
    <property type="match status" value="1"/>
</dbReference>
<dbReference type="EMBL" id="JBHSAM010000033">
    <property type="protein sequence ID" value="MFC4102463.1"/>
    <property type="molecule type" value="Genomic_DNA"/>
</dbReference>
<dbReference type="RefSeq" id="WP_377721080.1">
    <property type="nucleotide sequence ID" value="NZ_JBHSAM010000033.1"/>
</dbReference>
<comment type="caution">
    <text evidence="1">The sequence shown here is derived from an EMBL/GenBank/DDBJ whole genome shotgun (WGS) entry which is preliminary data.</text>
</comment>
<dbReference type="InterPro" id="IPR046047">
    <property type="entry name" value="DUF6005"/>
</dbReference>
<organism evidence="1 2">
    <name type="scientific">Paenibacillus xanthanilyticus</name>
    <dbReference type="NCBI Taxonomy" id="1783531"/>
    <lineage>
        <taxon>Bacteria</taxon>
        <taxon>Bacillati</taxon>
        <taxon>Bacillota</taxon>
        <taxon>Bacilli</taxon>
        <taxon>Bacillales</taxon>
        <taxon>Paenibacillaceae</taxon>
        <taxon>Paenibacillus</taxon>
    </lineage>
</organism>
<evidence type="ECO:0000313" key="2">
    <source>
        <dbReference type="Proteomes" id="UP001595715"/>
    </source>
</evidence>
<gene>
    <name evidence="1" type="ORF">ACFOZ8_22860</name>
</gene>
<evidence type="ECO:0000313" key="1">
    <source>
        <dbReference type="EMBL" id="MFC4102463.1"/>
    </source>
</evidence>
<keyword evidence="2" id="KW-1185">Reference proteome</keyword>
<protein>
    <submittedName>
        <fullName evidence="1">DUF6005 family protein</fullName>
    </submittedName>
</protein>
<sequence>MKKRDQIHCMLDCYAWIIERAGFDSRPLYSGVWEASYDVNERGIAYFGEEIDPKRWHERVRRLYNAAVVYWCDYEADKSVNFAKLLDTLDARGPDGAFVLTVDLYHFPHAPQFGSRHLPHIVVFEVRADGEWRIVDPYFSWSGGISRDALRAGFLSGVRLDTAGMRDAAPEAAAELFRQDIHLGVNPLIGDVERFVREAIRRNDGYAPSTLFDAIQQTGVIAKRFGGYLRVFRYLAGRDEEACEALAADVRTLIQGWENFMLTIARLGLLKRAVDWPALSGKLASLHEREAGIREKLLRSFASWRSLAGYRDECEGINE</sequence>
<dbReference type="Proteomes" id="UP001595715">
    <property type="component" value="Unassembled WGS sequence"/>
</dbReference>
<accession>A0ABV8K8Z4</accession>
<reference evidence="2" key="1">
    <citation type="journal article" date="2019" name="Int. J. Syst. Evol. Microbiol.">
        <title>The Global Catalogue of Microorganisms (GCM) 10K type strain sequencing project: providing services to taxonomists for standard genome sequencing and annotation.</title>
        <authorList>
            <consortium name="The Broad Institute Genomics Platform"/>
            <consortium name="The Broad Institute Genome Sequencing Center for Infectious Disease"/>
            <person name="Wu L."/>
            <person name="Ma J."/>
        </authorList>
    </citation>
    <scope>NUCLEOTIDE SEQUENCE [LARGE SCALE GENOMIC DNA]</scope>
    <source>
        <strain evidence="2">IBRC-M 10987</strain>
    </source>
</reference>
<name>A0ABV8K8Z4_9BACL</name>
<proteinExistence type="predicted"/>